<accession>A0A6J7X712</accession>
<protein>
    <submittedName>
        <fullName evidence="1">Uncharacterized protein</fullName>
    </submittedName>
</protein>
<evidence type="ECO:0000313" key="1">
    <source>
        <dbReference type="EMBL" id="CAB5225629.1"/>
    </source>
</evidence>
<name>A0A6J7X712_9CAUD</name>
<organism evidence="1">
    <name type="scientific">uncultured Caudovirales phage</name>
    <dbReference type="NCBI Taxonomy" id="2100421"/>
    <lineage>
        <taxon>Viruses</taxon>
        <taxon>Duplodnaviria</taxon>
        <taxon>Heunggongvirae</taxon>
        <taxon>Uroviricota</taxon>
        <taxon>Caudoviricetes</taxon>
        <taxon>Peduoviridae</taxon>
        <taxon>Maltschvirus</taxon>
        <taxon>Maltschvirus maltsch</taxon>
    </lineage>
</organism>
<reference evidence="1" key="1">
    <citation type="submission" date="2020-05" db="EMBL/GenBank/DDBJ databases">
        <authorList>
            <person name="Chiriac C."/>
            <person name="Salcher M."/>
            <person name="Ghai R."/>
            <person name="Kavagutti S V."/>
        </authorList>
    </citation>
    <scope>NUCLEOTIDE SEQUENCE</scope>
</reference>
<proteinExistence type="predicted"/>
<gene>
    <name evidence="1" type="ORF">UFOVP746_43</name>
</gene>
<sequence>MSQNDQNLISQMIAAGKFDSIYDFIQTLNRKKLEQAIEYLGEKYCLHPVNVAKKFDEPIADELLFFKGKVKQEPTKKQILTRKEKQIMKMGENLFCL</sequence>
<dbReference type="EMBL" id="LR798342">
    <property type="protein sequence ID" value="CAB5225629.1"/>
    <property type="molecule type" value="Genomic_DNA"/>
</dbReference>